<evidence type="ECO:0000313" key="2">
    <source>
        <dbReference type="Proteomes" id="UP001286313"/>
    </source>
</evidence>
<reference evidence="1" key="1">
    <citation type="submission" date="2023-10" db="EMBL/GenBank/DDBJ databases">
        <title>Genome assemblies of two species of porcelain crab, Petrolisthes cinctipes and Petrolisthes manimaculis (Anomura: Porcellanidae).</title>
        <authorList>
            <person name="Angst P."/>
        </authorList>
    </citation>
    <scope>NUCLEOTIDE SEQUENCE</scope>
    <source>
        <strain evidence="1">PB745_01</strain>
        <tissue evidence="1">Gill</tissue>
    </source>
</reference>
<dbReference type="EMBL" id="JAWQEG010002741">
    <property type="protein sequence ID" value="KAK3869981.1"/>
    <property type="molecule type" value="Genomic_DNA"/>
</dbReference>
<evidence type="ECO:0000313" key="1">
    <source>
        <dbReference type="EMBL" id="KAK3869981.1"/>
    </source>
</evidence>
<gene>
    <name evidence="1" type="ORF">Pcinc_024743</name>
</gene>
<dbReference type="Proteomes" id="UP001286313">
    <property type="component" value="Unassembled WGS sequence"/>
</dbReference>
<comment type="caution">
    <text evidence="1">The sequence shown here is derived from an EMBL/GenBank/DDBJ whole genome shotgun (WGS) entry which is preliminary data.</text>
</comment>
<protein>
    <submittedName>
        <fullName evidence="1">Uncharacterized protein</fullName>
    </submittedName>
</protein>
<accession>A0AAE1FA69</accession>
<keyword evidence="2" id="KW-1185">Reference proteome</keyword>
<organism evidence="1 2">
    <name type="scientific">Petrolisthes cinctipes</name>
    <name type="common">Flat porcelain crab</name>
    <dbReference type="NCBI Taxonomy" id="88211"/>
    <lineage>
        <taxon>Eukaryota</taxon>
        <taxon>Metazoa</taxon>
        <taxon>Ecdysozoa</taxon>
        <taxon>Arthropoda</taxon>
        <taxon>Crustacea</taxon>
        <taxon>Multicrustacea</taxon>
        <taxon>Malacostraca</taxon>
        <taxon>Eumalacostraca</taxon>
        <taxon>Eucarida</taxon>
        <taxon>Decapoda</taxon>
        <taxon>Pleocyemata</taxon>
        <taxon>Anomura</taxon>
        <taxon>Galatheoidea</taxon>
        <taxon>Porcellanidae</taxon>
        <taxon>Petrolisthes</taxon>
    </lineage>
</organism>
<proteinExistence type="predicted"/>
<sequence>MEGMVERRGDRGIRKEWWRDEVIEEYGRNGGETRDNNHPVSACLPDVTSLATQSNVEKQDNKHQLYIKGIDRLQKQKIFERTKSFG</sequence>
<name>A0AAE1FA69_PETCI</name>
<dbReference type="AlphaFoldDB" id="A0AAE1FA69"/>